<dbReference type="RefSeq" id="WP_106599471.1">
    <property type="nucleotide sequence ID" value="NZ_PYAS01000025.1"/>
</dbReference>
<dbReference type="EMBL" id="PYAS01000025">
    <property type="protein sequence ID" value="PSL19865.1"/>
    <property type="molecule type" value="Genomic_DNA"/>
</dbReference>
<gene>
    <name evidence="1" type="ORF">CLV60_12537</name>
</gene>
<dbReference type="AlphaFoldDB" id="A0A2P8FDS0"/>
<dbReference type="OrthoDB" id="965561at2"/>
<dbReference type="Proteomes" id="UP000241964">
    <property type="component" value="Unassembled WGS sequence"/>
</dbReference>
<accession>A0A2P8FDS0</accession>
<sequence length="65" mass="7359">MKGVSYLTDEVGQKKAVVIDLELLKHRENLADILEDIEDAVAIETRKDEESVSWDEARKGLLSMD</sequence>
<reference evidence="1 2" key="1">
    <citation type="submission" date="2018-03" db="EMBL/GenBank/DDBJ databases">
        <title>Genomic Encyclopedia of Archaeal and Bacterial Type Strains, Phase II (KMG-II): from individual species to whole genera.</title>
        <authorList>
            <person name="Goeker M."/>
        </authorList>
    </citation>
    <scope>NUCLEOTIDE SEQUENCE [LARGE SCALE GENOMIC DNA]</scope>
    <source>
        <strain evidence="1 2">DSM 29057</strain>
    </source>
</reference>
<evidence type="ECO:0008006" key="3">
    <source>
        <dbReference type="Google" id="ProtNLM"/>
    </source>
</evidence>
<evidence type="ECO:0000313" key="1">
    <source>
        <dbReference type="EMBL" id="PSL19865.1"/>
    </source>
</evidence>
<name>A0A2P8FDS0_9BACT</name>
<evidence type="ECO:0000313" key="2">
    <source>
        <dbReference type="Proteomes" id="UP000241964"/>
    </source>
</evidence>
<comment type="caution">
    <text evidence="1">The sequence shown here is derived from an EMBL/GenBank/DDBJ whole genome shotgun (WGS) entry which is preliminary data.</text>
</comment>
<protein>
    <recommendedName>
        <fullName evidence="3">Antitoxin</fullName>
    </recommendedName>
</protein>
<organism evidence="1 2">
    <name type="scientific">Dyadobacter jiangsuensis</name>
    <dbReference type="NCBI Taxonomy" id="1591085"/>
    <lineage>
        <taxon>Bacteria</taxon>
        <taxon>Pseudomonadati</taxon>
        <taxon>Bacteroidota</taxon>
        <taxon>Cytophagia</taxon>
        <taxon>Cytophagales</taxon>
        <taxon>Spirosomataceae</taxon>
        <taxon>Dyadobacter</taxon>
    </lineage>
</organism>
<keyword evidence="2" id="KW-1185">Reference proteome</keyword>
<proteinExistence type="predicted"/>